<accession>A0A645JDW1</accession>
<sequence>MLRTMELILGLQPMSQFDAAARPMYHSFQATPDLTPFKSVPARVDLEEMNDGLAWGADAKMNFAKEDAADDLLLNEIVWRSVRGRDSEMPAPVRASFVFATSEEGEEDED</sequence>
<reference evidence="1" key="1">
    <citation type="submission" date="2019-08" db="EMBL/GenBank/DDBJ databases">
        <authorList>
            <person name="Kucharzyk K."/>
            <person name="Murdoch R.W."/>
            <person name="Higgins S."/>
            <person name="Loffler F."/>
        </authorList>
    </citation>
    <scope>NUCLEOTIDE SEQUENCE</scope>
</reference>
<dbReference type="EMBL" id="VSSQ01137890">
    <property type="protein sequence ID" value="MPN61372.1"/>
    <property type="molecule type" value="Genomic_DNA"/>
</dbReference>
<proteinExistence type="predicted"/>
<evidence type="ECO:0000313" key="1">
    <source>
        <dbReference type="EMBL" id="MPN61372.1"/>
    </source>
</evidence>
<dbReference type="AlphaFoldDB" id="A0A645JDW1"/>
<organism evidence="1">
    <name type="scientific">bioreactor metagenome</name>
    <dbReference type="NCBI Taxonomy" id="1076179"/>
    <lineage>
        <taxon>unclassified sequences</taxon>
        <taxon>metagenomes</taxon>
        <taxon>ecological metagenomes</taxon>
    </lineage>
</organism>
<protein>
    <submittedName>
        <fullName evidence="1">Uncharacterized protein</fullName>
    </submittedName>
</protein>
<name>A0A645JDW1_9ZZZZ</name>
<gene>
    <name evidence="1" type="ORF">SDC9_209108</name>
</gene>
<comment type="caution">
    <text evidence="1">The sequence shown here is derived from an EMBL/GenBank/DDBJ whole genome shotgun (WGS) entry which is preliminary data.</text>
</comment>